<gene>
    <name evidence="2" type="ORF">DLD77_04835</name>
</gene>
<dbReference type="InterPro" id="IPR016047">
    <property type="entry name" value="M23ase_b-sheet_dom"/>
</dbReference>
<evidence type="ECO:0000259" key="1">
    <source>
        <dbReference type="Pfam" id="PF01551"/>
    </source>
</evidence>
<sequence>MIVFHRNFKPSQHINYFYRMKRQLVWLLLMPQLVLGQALPEQQYPKGYFRNPLNVPIELAGNFGELRPNHFHSGLDLKTQQRENLPVHAAAEGYVSRVGVSHLGFGNVLYITHPNGYTTVYAHLNRFYPLLDEYVTRKQYEQESWAADLTIPEGLFPVKKGEFVAWSGNTGGSAGPHLHFEIRNTQSEKPLNPMLFGFNIPDTRAPEISRIVVYDRNRSFYEQTPVVVPVKRTAAGYAATRPVVSVPTDKVGLGISALDRQSNSPNPNGIYEAMLIQDGEVDCGFQLDNIGYDETRYLNAHIDYKMKKGGGPYVQLLFALPGNQLGIYKEMIGDGTIDLSDKQPHPVTLRVTDAYGNKSDVKITLQQSGTPPAVPVCANKMYTESRNIFENNAVEFYLEEGSLYDEICFRYVEIPNATAYSNTYRLHTALVPVHYNFGLRIKPVRPVPAELQNKMVIVRKGAGESISAAVYEDGWYKGTFRDLGDFYLTADTVRPRITPLGGLKPGINLSKAGKMSFSMSDASGIRSYRAELDGKWLRFSRRGNVLSYSFDEHCPPGNHTLKLTVTDIANNETTYTLTFKR</sequence>
<dbReference type="Pfam" id="PF01551">
    <property type="entry name" value="Peptidase_M23"/>
    <property type="match status" value="1"/>
</dbReference>
<proteinExistence type="predicted"/>
<protein>
    <submittedName>
        <fullName evidence="2">M23 family peptidase</fullName>
    </submittedName>
</protein>
<feature type="domain" description="M23ase beta-sheet core" evidence="1">
    <location>
        <begin position="71"/>
        <end position="128"/>
    </location>
</feature>
<accession>A0ABM6WAR1</accession>
<dbReference type="PANTHER" id="PTHR21666:SF285">
    <property type="entry name" value="M23 FAMILY METALLOPEPTIDASE"/>
    <property type="match status" value="1"/>
</dbReference>
<name>A0ABM6WAR1_9BACT</name>
<dbReference type="SUPFAM" id="SSF51261">
    <property type="entry name" value="Duplicated hybrid motif"/>
    <property type="match status" value="1"/>
</dbReference>
<dbReference type="Gene3D" id="2.70.70.10">
    <property type="entry name" value="Glucose Permease (Domain IIA)"/>
    <property type="match status" value="1"/>
</dbReference>
<dbReference type="InterPro" id="IPR011055">
    <property type="entry name" value="Dup_hybrid_motif"/>
</dbReference>
<evidence type="ECO:0000313" key="3">
    <source>
        <dbReference type="Proteomes" id="UP000246099"/>
    </source>
</evidence>
<dbReference type="InterPro" id="IPR050570">
    <property type="entry name" value="Cell_wall_metabolism_enzyme"/>
</dbReference>
<dbReference type="Proteomes" id="UP000246099">
    <property type="component" value="Chromosome"/>
</dbReference>
<keyword evidence="3" id="KW-1185">Reference proteome</keyword>
<dbReference type="EMBL" id="CP029600">
    <property type="protein sequence ID" value="AWO01071.1"/>
    <property type="molecule type" value="Genomic_DNA"/>
</dbReference>
<evidence type="ECO:0000313" key="2">
    <source>
        <dbReference type="EMBL" id="AWO01071.1"/>
    </source>
</evidence>
<reference evidence="2 3" key="1">
    <citation type="submission" date="2018-05" db="EMBL/GenBank/DDBJ databases">
        <title>Chitinophaga sp. nov., isolated from rhizosphere soil of Alhagi.</title>
        <authorList>
            <person name="Liu Y."/>
        </authorList>
    </citation>
    <scope>NUCLEOTIDE SEQUENCE [LARGE SCALE GENOMIC DNA]</scope>
    <source>
        <strain evidence="2 3">T22</strain>
    </source>
</reference>
<dbReference type="PANTHER" id="PTHR21666">
    <property type="entry name" value="PEPTIDASE-RELATED"/>
    <property type="match status" value="1"/>
</dbReference>
<dbReference type="CDD" id="cd12797">
    <property type="entry name" value="M23_peptidase"/>
    <property type="match status" value="1"/>
</dbReference>
<organism evidence="2 3">
    <name type="scientific">Chitinophaga alhagiae</name>
    <dbReference type="NCBI Taxonomy" id="2203219"/>
    <lineage>
        <taxon>Bacteria</taxon>
        <taxon>Pseudomonadati</taxon>
        <taxon>Bacteroidota</taxon>
        <taxon>Chitinophagia</taxon>
        <taxon>Chitinophagales</taxon>
        <taxon>Chitinophagaceae</taxon>
        <taxon>Chitinophaga</taxon>
    </lineage>
</organism>